<gene>
    <name evidence="10" type="ORF">PV11_05118</name>
</gene>
<evidence type="ECO:0000313" key="11">
    <source>
        <dbReference type="Proteomes" id="UP000053599"/>
    </source>
</evidence>
<dbReference type="GO" id="GO:0022857">
    <property type="term" value="F:transmembrane transporter activity"/>
    <property type="evidence" value="ECO:0007669"/>
    <property type="project" value="UniProtKB-UniRule"/>
</dbReference>
<sequence>MAHQGQAADYYNSQNNSGGQYQQQGYQQYAPPPGPPSQTFQQQGYQQQYPPPPGPPQQSYQQYPSPAGPPEQGHQQRPQPPQDPKYSQQPPTYGTNFVPPQDDKQSFQDTFKIQKPKFNDVWAGLLLIATFLGFVAVSGLTLYRYSRYHKFNGGGIYGSSNDFSLDTNTIILFVFVLCIGFAVSWAYFLAARAFTKQFVWLTGILNCAFAVGTAVYYLYRHLWGAGIVFALFAVFSIFCFISWIPRIPFAVVMLQQAMDIARMRRVHVFLVSLIGGILSAAFAAWFSVTLVAIYVAYEPSSSGGTSNPSCTNGGCSSGKVIGLVVFVTFAGYWITEWLKNTIYSVIAGVYGSWYFCAGKPGGIPKGATAGALKRATTYSFGSISFGSLIVAIINMLRQACSIAQQQQAADGNIVGAIMFCILGCFIGILNWLVEFINRYAFSHIALYGKAYIPAAKDTWKMMKDRGIDALVNDCLVGPVLTMGSIFVAYLCALFAYLYLEFTKPSYNDGRTFTPVIMAFAFLIGLQICQTFLTPIGAGIDTIFVAMAWDPQVAMTDHPEFWERVVHVYPHVQDLIHV</sequence>
<feature type="transmembrane region" description="Helical" evidence="8">
    <location>
        <begin position="375"/>
        <end position="396"/>
    </location>
</feature>
<evidence type="ECO:0000256" key="5">
    <source>
        <dbReference type="ARBA" id="ARBA00022692"/>
    </source>
</evidence>
<proteinExistence type="inferred from homology"/>
<evidence type="ECO:0000256" key="7">
    <source>
        <dbReference type="ARBA" id="ARBA00023136"/>
    </source>
</evidence>
<comment type="subcellular location">
    <subcellularLocation>
        <location evidence="2 8">Cell membrane</location>
        <topology evidence="2 8">Multi-pass membrane protein</topology>
    </subcellularLocation>
</comment>
<feature type="transmembrane region" description="Helical" evidence="8">
    <location>
        <begin position="225"/>
        <end position="245"/>
    </location>
</feature>
<dbReference type="PANTHER" id="PTHR12385:SF4">
    <property type="entry name" value="PROTEIN PNS1"/>
    <property type="match status" value="1"/>
</dbReference>
<keyword evidence="5 8" id="KW-0812">Transmembrane</keyword>
<dbReference type="InterPro" id="IPR007603">
    <property type="entry name" value="Choline_transptr-like"/>
</dbReference>
<keyword evidence="7 8" id="KW-0472">Membrane</keyword>
<evidence type="ECO:0000256" key="1">
    <source>
        <dbReference type="ARBA" id="ARBA00002957"/>
    </source>
</evidence>
<feature type="compositionally biased region" description="Polar residues" evidence="9">
    <location>
        <begin position="85"/>
        <end position="95"/>
    </location>
</feature>
<keyword evidence="6 8" id="KW-1133">Transmembrane helix</keyword>
<evidence type="ECO:0000256" key="2">
    <source>
        <dbReference type="ARBA" id="ARBA00004651"/>
    </source>
</evidence>
<accession>A0A0D1Z8J1</accession>
<evidence type="ECO:0000256" key="4">
    <source>
        <dbReference type="ARBA" id="ARBA00015388"/>
    </source>
</evidence>
<protein>
    <recommendedName>
        <fullName evidence="4 8">Protein PNS1</fullName>
    </recommendedName>
</protein>
<evidence type="ECO:0000256" key="8">
    <source>
        <dbReference type="RuleBase" id="RU368066"/>
    </source>
</evidence>
<feature type="region of interest" description="Disordered" evidence="9">
    <location>
        <begin position="1"/>
        <end position="101"/>
    </location>
</feature>
<feature type="transmembrane region" description="Helical" evidence="8">
    <location>
        <begin position="121"/>
        <end position="143"/>
    </location>
</feature>
<dbReference type="AlphaFoldDB" id="A0A0D1Z8J1"/>
<reference evidence="10 11" key="1">
    <citation type="submission" date="2015-01" db="EMBL/GenBank/DDBJ databases">
        <title>The Genome Sequence of Exophiala sideris CBS121828.</title>
        <authorList>
            <consortium name="The Broad Institute Genomics Platform"/>
            <person name="Cuomo C."/>
            <person name="de Hoog S."/>
            <person name="Gorbushina A."/>
            <person name="Stielow B."/>
            <person name="Teixiera M."/>
            <person name="Abouelleil A."/>
            <person name="Chapman S.B."/>
            <person name="Priest M."/>
            <person name="Young S.K."/>
            <person name="Wortman J."/>
            <person name="Nusbaum C."/>
            <person name="Birren B."/>
        </authorList>
    </citation>
    <scope>NUCLEOTIDE SEQUENCE [LARGE SCALE GENOMIC DNA]</scope>
    <source>
        <strain evidence="10 11">CBS 121828</strain>
    </source>
</reference>
<dbReference type="GO" id="GO:0005886">
    <property type="term" value="C:plasma membrane"/>
    <property type="evidence" value="ECO:0007669"/>
    <property type="project" value="UniProtKB-SubCell"/>
</dbReference>
<feature type="compositionally biased region" description="Low complexity" evidence="9">
    <location>
        <begin position="37"/>
        <end position="48"/>
    </location>
</feature>
<feature type="transmembrane region" description="Helical" evidence="8">
    <location>
        <begin position="342"/>
        <end position="363"/>
    </location>
</feature>
<dbReference type="Pfam" id="PF04515">
    <property type="entry name" value="Choline_transpo"/>
    <property type="match status" value="1"/>
</dbReference>
<feature type="transmembrane region" description="Helical" evidence="8">
    <location>
        <begin position="408"/>
        <end position="429"/>
    </location>
</feature>
<comment type="function">
    <text evidence="1 8">Probably involved in transport through the plasma membrane.</text>
</comment>
<feature type="transmembrane region" description="Helical" evidence="8">
    <location>
        <begin position="475"/>
        <end position="499"/>
    </location>
</feature>
<evidence type="ECO:0000256" key="9">
    <source>
        <dbReference type="SAM" id="MobiDB-lite"/>
    </source>
</evidence>
<evidence type="ECO:0000313" key="10">
    <source>
        <dbReference type="EMBL" id="KIV83058.1"/>
    </source>
</evidence>
<name>A0A0D1Z8J1_9EURO</name>
<dbReference type="PANTHER" id="PTHR12385">
    <property type="entry name" value="CHOLINE TRANSPORTER-LIKE (SLC FAMILY 44)"/>
    <property type="match status" value="1"/>
</dbReference>
<dbReference type="HOGENOM" id="CLU_026724_0_0_1"/>
<dbReference type="EMBL" id="KN846952">
    <property type="protein sequence ID" value="KIV83058.1"/>
    <property type="molecule type" value="Genomic_DNA"/>
</dbReference>
<organism evidence="10 11">
    <name type="scientific">Exophiala sideris</name>
    <dbReference type="NCBI Taxonomy" id="1016849"/>
    <lineage>
        <taxon>Eukaryota</taxon>
        <taxon>Fungi</taxon>
        <taxon>Dikarya</taxon>
        <taxon>Ascomycota</taxon>
        <taxon>Pezizomycotina</taxon>
        <taxon>Eurotiomycetes</taxon>
        <taxon>Chaetothyriomycetidae</taxon>
        <taxon>Chaetothyriales</taxon>
        <taxon>Herpotrichiellaceae</taxon>
        <taxon>Exophiala</taxon>
    </lineage>
</organism>
<feature type="compositionally biased region" description="Low complexity" evidence="9">
    <location>
        <begin position="10"/>
        <end position="29"/>
    </location>
</feature>
<evidence type="ECO:0000256" key="3">
    <source>
        <dbReference type="ARBA" id="ARBA00007168"/>
    </source>
</evidence>
<feature type="transmembrane region" description="Helical" evidence="8">
    <location>
        <begin position="317"/>
        <end position="335"/>
    </location>
</feature>
<comment type="similarity">
    <text evidence="3 8">Belongs to the CTL (choline transporter-like) family.</text>
</comment>
<evidence type="ECO:0000256" key="6">
    <source>
        <dbReference type="ARBA" id="ARBA00022989"/>
    </source>
</evidence>
<feature type="transmembrane region" description="Helical" evidence="8">
    <location>
        <begin position="511"/>
        <end position="532"/>
    </location>
</feature>
<feature type="transmembrane region" description="Helical" evidence="8">
    <location>
        <begin position="266"/>
        <end position="297"/>
    </location>
</feature>
<dbReference type="Proteomes" id="UP000053599">
    <property type="component" value="Unassembled WGS sequence"/>
</dbReference>
<feature type="transmembrane region" description="Helical" evidence="8">
    <location>
        <begin position="170"/>
        <end position="191"/>
    </location>
</feature>
<feature type="transmembrane region" description="Helical" evidence="8">
    <location>
        <begin position="198"/>
        <end position="219"/>
    </location>
</feature>
<dbReference type="OrthoDB" id="44736at2759"/>
<dbReference type="STRING" id="1016849.A0A0D1Z8J1"/>